<evidence type="ECO:0000256" key="1">
    <source>
        <dbReference type="SAM" id="MobiDB-lite"/>
    </source>
</evidence>
<dbReference type="GO" id="GO:0003743">
    <property type="term" value="F:translation initiation factor activity"/>
    <property type="evidence" value="ECO:0007669"/>
    <property type="project" value="UniProtKB-KW"/>
</dbReference>
<sequence>MTPAPAPTSRTPHDPQGRNGPLPGDDSWPAHRGRNHRTRPYGARPSRRADEPTLRQATARHGRQSTSRETFEGLQEVYIDGNGVRVHVLEVDITDINVLS</sequence>
<name>A0A9W4DXR0_9ACTN</name>
<proteinExistence type="predicted"/>
<keyword evidence="3" id="KW-1185">Reference proteome</keyword>
<feature type="region of interest" description="Disordered" evidence="1">
    <location>
        <begin position="1"/>
        <end position="71"/>
    </location>
</feature>
<accession>A0A9W4DXR0</accession>
<evidence type="ECO:0000313" key="3">
    <source>
        <dbReference type="Proteomes" id="UP001152519"/>
    </source>
</evidence>
<evidence type="ECO:0000313" key="2">
    <source>
        <dbReference type="EMBL" id="CAG6399495.1"/>
    </source>
</evidence>
<dbReference type="Proteomes" id="UP001152519">
    <property type="component" value="Unassembled WGS sequence"/>
</dbReference>
<reference evidence="2" key="1">
    <citation type="submission" date="2021-05" db="EMBL/GenBank/DDBJ databases">
        <authorList>
            <person name="Arsene-Ploetze F."/>
        </authorList>
    </citation>
    <scope>NUCLEOTIDE SEQUENCE</scope>
    <source>
        <strain evidence="2">DSM 42138</strain>
    </source>
</reference>
<protein>
    <submittedName>
        <fullName evidence="2">Eukaryotic translation initiation factor 3 110 kDa subunit</fullName>
    </submittedName>
</protein>
<keyword evidence="2" id="KW-0648">Protein biosynthesis</keyword>
<comment type="caution">
    <text evidence="2">The sequence shown here is derived from an EMBL/GenBank/DDBJ whole genome shotgun (WGS) entry which is preliminary data.</text>
</comment>
<organism evidence="2 3">
    <name type="scientific">Actinacidiphila cocklensis</name>
    <dbReference type="NCBI Taxonomy" id="887465"/>
    <lineage>
        <taxon>Bacteria</taxon>
        <taxon>Bacillati</taxon>
        <taxon>Actinomycetota</taxon>
        <taxon>Actinomycetes</taxon>
        <taxon>Kitasatosporales</taxon>
        <taxon>Streptomycetaceae</taxon>
        <taxon>Actinacidiphila</taxon>
    </lineage>
</organism>
<dbReference type="EMBL" id="CAJSLV010000129">
    <property type="protein sequence ID" value="CAG6399495.1"/>
    <property type="molecule type" value="Genomic_DNA"/>
</dbReference>
<dbReference type="AlphaFoldDB" id="A0A9W4DXR0"/>
<gene>
    <name evidence="2" type="ORF">SCOCK_930008</name>
</gene>
<keyword evidence="2" id="KW-0396">Initiation factor</keyword>